<feature type="transmembrane region" description="Helical" evidence="12">
    <location>
        <begin position="39"/>
        <end position="59"/>
    </location>
</feature>
<dbReference type="EMBL" id="QQNH01000021">
    <property type="protein sequence ID" value="RDE08198.1"/>
    <property type="molecule type" value="Genomic_DNA"/>
</dbReference>
<dbReference type="PANTHER" id="PTHR28259:SF1">
    <property type="entry name" value="FLUORIDE EXPORT PROTEIN 1-RELATED"/>
    <property type="match status" value="1"/>
</dbReference>
<evidence type="ECO:0000256" key="5">
    <source>
        <dbReference type="ARBA" id="ARBA00022989"/>
    </source>
</evidence>
<dbReference type="RefSeq" id="WP_114646554.1">
    <property type="nucleotide sequence ID" value="NZ_QQNH01000021.1"/>
</dbReference>
<feature type="transmembrane region" description="Helical" evidence="12">
    <location>
        <begin position="66"/>
        <end position="86"/>
    </location>
</feature>
<evidence type="ECO:0000256" key="12">
    <source>
        <dbReference type="HAMAP-Rule" id="MF_00454"/>
    </source>
</evidence>
<keyword evidence="4 12" id="KW-0812">Transmembrane</keyword>
<accession>A0A369W0Z9</accession>
<evidence type="ECO:0000256" key="6">
    <source>
        <dbReference type="ARBA" id="ARBA00023053"/>
    </source>
</evidence>
<evidence type="ECO:0000256" key="4">
    <source>
        <dbReference type="ARBA" id="ARBA00022692"/>
    </source>
</evidence>
<comment type="subcellular location">
    <subcellularLocation>
        <location evidence="1 12">Cell membrane</location>
        <topology evidence="1 12">Multi-pass membrane protein</topology>
    </subcellularLocation>
</comment>
<dbReference type="InterPro" id="IPR003691">
    <property type="entry name" value="FluC"/>
</dbReference>
<evidence type="ECO:0000313" key="14">
    <source>
        <dbReference type="Proteomes" id="UP000253759"/>
    </source>
</evidence>
<keyword evidence="2 12" id="KW-1003">Cell membrane</keyword>
<evidence type="ECO:0000256" key="10">
    <source>
        <dbReference type="ARBA" id="ARBA00035120"/>
    </source>
</evidence>
<keyword evidence="8 12" id="KW-0472">Membrane</keyword>
<dbReference type="Proteomes" id="UP000253759">
    <property type="component" value="Unassembled WGS sequence"/>
</dbReference>
<sequence>MSDWRLSAAIAGGGALGSLARYGASVAAAATMSGPTVWGTLSANICGSFLIGLIAIWAARRFPPPLVAGFLVTGFCGGFTTFSVFSLETLMLAAGGQWAGAAGYVALSITSWLGAVWLGWEAGARLFPARS</sequence>
<evidence type="ECO:0000256" key="3">
    <source>
        <dbReference type="ARBA" id="ARBA00022519"/>
    </source>
</evidence>
<evidence type="ECO:0000256" key="2">
    <source>
        <dbReference type="ARBA" id="ARBA00022475"/>
    </source>
</evidence>
<keyword evidence="12" id="KW-0813">Transport</keyword>
<keyword evidence="6 12" id="KW-0915">Sodium</keyword>
<evidence type="ECO:0000313" key="13">
    <source>
        <dbReference type="EMBL" id="RDE08198.1"/>
    </source>
</evidence>
<feature type="binding site" evidence="12">
    <location>
        <position position="77"/>
    </location>
    <ligand>
        <name>Na(+)</name>
        <dbReference type="ChEBI" id="CHEBI:29101"/>
        <note>structural</note>
    </ligand>
</feature>
<reference evidence="14" key="1">
    <citation type="submission" date="2018-07" db="EMBL/GenBank/DDBJ databases">
        <authorList>
            <person name="Liu B.-T."/>
            <person name="Du Z."/>
        </authorList>
    </citation>
    <scope>NUCLEOTIDE SEQUENCE [LARGE SCALE GENOMIC DNA]</scope>
    <source>
        <strain evidence="14">XYN52</strain>
    </source>
</reference>
<comment type="caution">
    <text evidence="13">The sequence shown here is derived from an EMBL/GenBank/DDBJ whole genome shotgun (WGS) entry which is preliminary data.</text>
</comment>
<dbReference type="AlphaFoldDB" id="A0A369W0Z9"/>
<keyword evidence="12" id="KW-0479">Metal-binding</keyword>
<comment type="activity regulation">
    <text evidence="12">Na(+) is not transported, but it plays an essential structural role and its presence is essential for fluoride channel function.</text>
</comment>
<protein>
    <recommendedName>
        <fullName evidence="12">Fluoride-specific ion channel FluC</fullName>
    </recommendedName>
</protein>
<dbReference type="GO" id="GO:0046872">
    <property type="term" value="F:metal ion binding"/>
    <property type="evidence" value="ECO:0007669"/>
    <property type="project" value="UniProtKB-KW"/>
</dbReference>
<organism evidence="13 14">
    <name type="scientific">Pelagibacterium lacus</name>
    <dbReference type="NCBI Taxonomy" id="2282655"/>
    <lineage>
        <taxon>Bacteria</taxon>
        <taxon>Pseudomonadati</taxon>
        <taxon>Pseudomonadota</taxon>
        <taxon>Alphaproteobacteria</taxon>
        <taxon>Hyphomicrobiales</taxon>
        <taxon>Devosiaceae</taxon>
        <taxon>Pelagibacterium</taxon>
    </lineage>
</organism>
<dbReference type="PANTHER" id="PTHR28259">
    <property type="entry name" value="FLUORIDE EXPORT PROTEIN 1-RELATED"/>
    <property type="match status" value="1"/>
</dbReference>
<dbReference type="GO" id="GO:0005886">
    <property type="term" value="C:plasma membrane"/>
    <property type="evidence" value="ECO:0007669"/>
    <property type="project" value="UniProtKB-SubCell"/>
</dbReference>
<keyword evidence="14" id="KW-1185">Reference proteome</keyword>
<dbReference type="HAMAP" id="MF_00454">
    <property type="entry name" value="FluC"/>
    <property type="match status" value="1"/>
</dbReference>
<evidence type="ECO:0000256" key="1">
    <source>
        <dbReference type="ARBA" id="ARBA00004651"/>
    </source>
</evidence>
<keyword evidence="7 12" id="KW-0406">Ion transport</keyword>
<keyword evidence="3" id="KW-0997">Cell inner membrane</keyword>
<keyword evidence="5 12" id="KW-1133">Transmembrane helix</keyword>
<comment type="catalytic activity">
    <reaction evidence="11">
        <text>fluoride(in) = fluoride(out)</text>
        <dbReference type="Rhea" id="RHEA:76159"/>
        <dbReference type="ChEBI" id="CHEBI:17051"/>
    </reaction>
    <physiologicalReaction direction="left-to-right" evidence="11">
        <dbReference type="Rhea" id="RHEA:76160"/>
    </physiologicalReaction>
</comment>
<feature type="binding site" evidence="12">
    <location>
        <position position="80"/>
    </location>
    <ligand>
        <name>Na(+)</name>
        <dbReference type="ChEBI" id="CHEBI:29101"/>
        <note>structural</note>
    </ligand>
</feature>
<proteinExistence type="inferred from homology"/>
<evidence type="ECO:0000256" key="7">
    <source>
        <dbReference type="ARBA" id="ARBA00023065"/>
    </source>
</evidence>
<evidence type="ECO:0000256" key="9">
    <source>
        <dbReference type="ARBA" id="ARBA00023303"/>
    </source>
</evidence>
<gene>
    <name evidence="12" type="primary">fluC</name>
    <name evidence="12" type="synonym">crcB</name>
    <name evidence="13" type="ORF">DVH29_12665</name>
</gene>
<evidence type="ECO:0000256" key="11">
    <source>
        <dbReference type="ARBA" id="ARBA00035585"/>
    </source>
</evidence>
<dbReference type="GO" id="GO:0062054">
    <property type="term" value="F:fluoride channel activity"/>
    <property type="evidence" value="ECO:0007669"/>
    <property type="project" value="UniProtKB-UniRule"/>
</dbReference>
<keyword evidence="9 12" id="KW-0407">Ion channel</keyword>
<name>A0A369W0Z9_9HYPH</name>
<feature type="transmembrane region" description="Helical" evidence="12">
    <location>
        <begin position="98"/>
        <end position="120"/>
    </location>
</feature>
<dbReference type="GO" id="GO:0140114">
    <property type="term" value="P:cellular detoxification of fluoride"/>
    <property type="evidence" value="ECO:0007669"/>
    <property type="project" value="UniProtKB-UniRule"/>
</dbReference>
<comment type="function">
    <text evidence="12">Fluoride-specific ion channel. Important for reducing fluoride concentration in the cell, thus reducing its toxicity.</text>
</comment>
<dbReference type="OrthoDB" id="9806299at2"/>
<dbReference type="Pfam" id="PF02537">
    <property type="entry name" value="CRCB"/>
    <property type="match status" value="1"/>
</dbReference>
<comment type="similarity">
    <text evidence="10 12">Belongs to the fluoride channel Fluc/FEX (TC 1.A.43) family.</text>
</comment>
<evidence type="ECO:0000256" key="8">
    <source>
        <dbReference type="ARBA" id="ARBA00023136"/>
    </source>
</evidence>